<accession>A0A1Y1CLH8</accession>
<gene>
    <name evidence="1" type="ORF">ALGA_2963</name>
</gene>
<evidence type="ECO:0000313" key="1">
    <source>
        <dbReference type="EMBL" id="BAX81268.1"/>
    </source>
</evidence>
<dbReference type="AlphaFoldDB" id="A0A1Y1CLH8"/>
<dbReference type="InterPro" id="IPR007358">
    <property type="entry name" value="Nucleoid_associated_NdpA"/>
</dbReference>
<organism evidence="1 2">
    <name type="scientific">Labilibaculum antarcticum</name>
    <dbReference type="NCBI Taxonomy" id="1717717"/>
    <lineage>
        <taxon>Bacteria</taxon>
        <taxon>Pseudomonadati</taxon>
        <taxon>Bacteroidota</taxon>
        <taxon>Bacteroidia</taxon>
        <taxon>Marinilabiliales</taxon>
        <taxon>Marinifilaceae</taxon>
        <taxon>Labilibaculum</taxon>
    </lineage>
</organism>
<dbReference type="EMBL" id="AP018042">
    <property type="protein sequence ID" value="BAX81268.1"/>
    <property type="molecule type" value="Genomic_DNA"/>
</dbReference>
<protein>
    <recommendedName>
        <fullName evidence="3">Nucleoid-associated protein</fullName>
    </recommendedName>
</protein>
<proteinExistence type="predicted"/>
<dbReference type="Proteomes" id="UP000218267">
    <property type="component" value="Chromosome"/>
</dbReference>
<sequence length="348" mass="41128">MFNFEDINLDRIVVHNVGNKHHDEDLKLSKSEIQLDDDDVKEVLLKYFLTAFNREEFYNFQHETDLNMNEVFCYASEYFEENVSFYDQSTNIAVHLYEKSNHPNIKGGEFYLVGFSNCVVDGEVCDALGIFKSENKDTFLKVYQKQENIELGCENGINIKKLDKGCLIFNSEKDKGFKVCIVDKTNSNKEALYWKEDFLNLKLREDNFYHTQNYLDMCKGFIGDVYNDENEVAKADQIDLMNKSINFFKDKKQFNEELFKTEVIEQPEVATAFDEYKTYYQNEQGTEVTPEFTINNDAVKGEQKHFKHILKLDKNFHVYIHGQRKFIEKGYDAARDLSYYKLFFRDEN</sequence>
<name>A0A1Y1CLH8_9BACT</name>
<dbReference type="OrthoDB" id="9153118at2"/>
<dbReference type="KEGG" id="mbas:ALGA_2963"/>
<reference evidence="2" key="2">
    <citation type="journal article" date="2020" name="Antonie Van Leeuwenhoek">
        <title>Labilibaculum antarcticum sp. nov., a novel facultative anaerobic, psychrotorelant bacterium isolated from marine sediment of Antarctica.</title>
        <authorList>
            <person name="Watanabe M."/>
            <person name="Kojima H."/>
            <person name="Fukui M."/>
        </authorList>
    </citation>
    <scope>NUCLEOTIDE SEQUENCE [LARGE SCALE GENOMIC DNA]</scope>
    <source>
        <strain evidence="2">SPP2</strain>
    </source>
</reference>
<keyword evidence="2" id="KW-1185">Reference proteome</keyword>
<dbReference type="GO" id="GO:0009295">
    <property type="term" value="C:nucleoid"/>
    <property type="evidence" value="ECO:0007669"/>
    <property type="project" value="InterPro"/>
</dbReference>
<evidence type="ECO:0008006" key="3">
    <source>
        <dbReference type="Google" id="ProtNLM"/>
    </source>
</evidence>
<dbReference type="Pfam" id="PF04245">
    <property type="entry name" value="NA37"/>
    <property type="match status" value="1"/>
</dbReference>
<dbReference type="RefSeq" id="WP_096430464.1">
    <property type="nucleotide sequence ID" value="NZ_AP018042.1"/>
</dbReference>
<reference evidence="1 2" key="1">
    <citation type="journal article" date="2018" name="Mar. Genomics">
        <title>Complete genome sequence of Marinifilaceae bacterium strain SPP2, isolated from the Antarctic marine sediment.</title>
        <authorList>
            <person name="Watanabe M."/>
            <person name="Kojima H."/>
            <person name="Fukui M."/>
        </authorList>
    </citation>
    <scope>NUCLEOTIDE SEQUENCE [LARGE SCALE GENOMIC DNA]</scope>
    <source>
        <strain evidence="1 2">SPP2</strain>
    </source>
</reference>
<evidence type="ECO:0000313" key="2">
    <source>
        <dbReference type="Proteomes" id="UP000218267"/>
    </source>
</evidence>